<feature type="non-terminal residue" evidence="1">
    <location>
        <position position="64"/>
    </location>
</feature>
<dbReference type="EMBL" id="AUSU01002633">
    <property type="protein sequence ID" value="EPS68401.1"/>
    <property type="molecule type" value="Genomic_DNA"/>
</dbReference>
<dbReference type="Proteomes" id="UP000015453">
    <property type="component" value="Unassembled WGS sequence"/>
</dbReference>
<accession>S8CU50</accession>
<evidence type="ECO:0000313" key="1">
    <source>
        <dbReference type="EMBL" id="EPS68401.1"/>
    </source>
</evidence>
<reference evidence="1 2" key="1">
    <citation type="journal article" date="2013" name="BMC Genomics">
        <title>The miniature genome of a carnivorous plant Genlisea aurea contains a low number of genes and short non-coding sequences.</title>
        <authorList>
            <person name="Leushkin E.V."/>
            <person name="Sutormin R.A."/>
            <person name="Nabieva E.R."/>
            <person name="Penin A.A."/>
            <person name="Kondrashov A.S."/>
            <person name="Logacheva M.D."/>
        </authorList>
    </citation>
    <scope>NUCLEOTIDE SEQUENCE [LARGE SCALE GENOMIC DNA]</scope>
</reference>
<evidence type="ECO:0000313" key="2">
    <source>
        <dbReference type="Proteomes" id="UP000015453"/>
    </source>
</evidence>
<keyword evidence="2" id="KW-1185">Reference proteome</keyword>
<comment type="caution">
    <text evidence="1">The sequence shown here is derived from an EMBL/GenBank/DDBJ whole genome shotgun (WGS) entry which is preliminary data.</text>
</comment>
<feature type="non-terminal residue" evidence="1">
    <location>
        <position position="1"/>
    </location>
</feature>
<organism evidence="1 2">
    <name type="scientific">Genlisea aurea</name>
    <dbReference type="NCBI Taxonomy" id="192259"/>
    <lineage>
        <taxon>Eukaryota</taxon>
        <taxon>Viridiplantae</taxon>
        <taxon>Streptophyta</taxon>
        <taxon>Embryophyta</taxon>
        <taxon>Tracheophyta</taxon>
        <taxon>Spermatophyta</taxon>
        <taxon>Magnoliopsida</taxon>
        <taxon>eudicotyledons</taxon>
        <taxon>Gunneridae</taxon>
        <taxon>Pentapetalae</taxon>
        <taxon>asterids</taxon>
        <taxon>lamiids</taxon>
        <taxon>Lamiales</taxon>
        <taxon>Lentibulariaceae</taxon>
        <taxon>Genlisea</taxon>
    </lineage>
</organism>
<protein>
    <submittedName>
        <fullName evidence="1">Transducin family protein</fullName>
    </submittedName>
</protein>
<proteinExistence type="predicted"/>
<dbReference type="OrthoDB" id="5594999at2759"/>
<dbReference type="AlphaFoldDB" id="S8CU50"/>
<gene>
    <name evidence="1" type="ORF">M569_06372</name>
</gene>
<sequence>IIGVCVFSRISVCFVIIASSDATVTMRALVLPLRIWFDVATLASTTSSPVLSVRHLVVHRLPFS</sequence>
<name>S8CU50_9LAMI</name>